<name>A0A6J4JKE1_9ACTN</name>
<accession>A0A6J4JKE1</accession>
<organism evidence="2">
    <name type="scientific">uncultured Mycobacteriales bacterium</name>
    <dbReference type="NCBI Taxonomy" id="581187"/>
    <lineage>
        <taxon>Bacteria</taxon>
        <taxon>Bacillati</taxon>
        <taxon>Actinomycetota</taxon>
        <taxon>Actinomycetes</taxon>
        <taxon>Mycobacteriales</taxon>
        <taxon>environmental samples</taxon>
    </lineage>
</organism>
<evidence type="ECO:0000313" key="2">
    <source>
        <dbReference type="EMBL" id="CAA9280269.1"/>
    </source>
</evidence>
<gene>
    <name evidence="2" type="ORF">AVDCRST_MAG41-3485</name>
</gene>
<feature type="compositionally biased region" description="Basic residues" evidence="1">
    <location>
        <begin position="72"/>
        <end position="83"/>
    </location>
</feature>
<dbReference type="EMBL" id="CADCTP010000318">
    <property type="protein sequence ID" value="CAA9280269.1"/>
    <property type="molecule type" value="Genomic_DNA"/>
</dbReference>
<feature type="non-terminal residue" evidence="2">
    <location>
        <position position="97"/>
    </location>
</feature>
<feature type="compositionally biased region" description="Basic residues" evidence="1">
    <location>
        <begin position="46"/>
        <end position="62"/>
    </location>
</feature>
<feature type="compositionally biased region" description="Basic and acidic residues" evidence="1">
    <location>
        <begin position="31"/>
        <end position="45"/>
    </location>
</feature>
<reference evidence="2" key="1">
    <citation type="submission" date="2020-02" db="EMBL/GenBank/DDBJ databases">
        <authorList>
            <person name="Meier V. D."/>
        </authorList>
    </citation>
    <scope>NUCLEOTIDE SEQUENCE</scope>
    <source>
        <strain evidence="2">AVDCRST_MAG41</strain>
    </source>
</reference>
<dbReference type="AlphaFoldDB" id="A0A6J4JKE1"/>
<feature type="non-terminal residue" evidence="2">
    <location>
        <position position="1"/>
    </location>
</feature>
<evidence type="ECO:0000256" key="1">
    <source>
        <dbReference type="SAM" id="MobiDB-lite"/>
    </source>
</evidence>
<proteinExistence type="predicted"/>
<feature type="compositionally biased region" description="Basic and acidic residues" evidence="1">
    <location>
        <begin position="8"/>
        <end position="19"/>
    </location>
</feature>
<sequence>GQSRRGRRDTPHHRDEHPGADGPIALVRLALDGDHRPGDGVDPRRPRGHHRRCHRRPAHRGGQRPGAERHRGGLRRFRLHPRRLSGCPVLRGRAQPV</sequence>
<feature type="region of interest" description="Disordered" evidence="1">
    <location>
        <begin position="1"/>
        <end position="97"/>
    </location>
</feature>
<protein>
    <submittedName>
        <fullName evidence="2">Uncharacterized MFS-type transporter Saci_1521</fullName>
    </submittedName>
</protein>